<dbReference type="InterPro" id="IPR014146">
    <property type="entry name" value="LigD_ligase_dom"/>
</dbReference>
<dbReference type="EC" id="6.5.1.1" evidence="2"/>
<evidence type="ECO:0000256" key="3">
    <source>
        <dbReference type="ARBA" id="ARBA00022598"/>
    </source>
</evidence>
<dbReference type="PANTHER" id="PTHR42705:SF2">
    <property type="entry name" value="BIFUNCTIONAL NON-HOMOLOGOUS END JOINING PROTEIN LIGD"/>
    <property type="match status" value="1"/>
</dbReference>
<sequence>MQIMKPIYRDDVPVGEEWLYEIKYDGFRALLSISADGKVTLKSRNNHDLTDKFPEVVRSCVHLLPAIKGFLPLVLDGELVVLNNKYQANFSELQKRGRMRNLTKIEKAAQVRPASFIAFDILEVKGKIYDKQRLSTRNKILEDVFKKVQGERLQLIEVFQDLQDIKKIVFDFKGEGFVAKRKNSIYLNGKKHQDWFKIKNWRLIHGILSSFDIENGYFDVAVTNGQELRPIGKCKHGLDAETFQTLRDFFTKNGERNGNKFTVPPAICAAIHTLDLYDQELREPEFAAVLPTMKMEECTIEKLKLDLAMLPEEVELTNTDKLLWNQPGFSKGNLLTYIREISPYMLPFIRDRLLTVIRAPDGVEAEQFFQKHLPSYAPDFVTAVPQQGETFCSCDNLESLVWFANHGAVEYHVPFQRSGSVMPLEIVFDLDPPDREHFQLSVQAAQLVKVLLDELSLQSFVKTSGNKGLQIHIPIREGSMTYEETAIFTQAIAFTIEKSYPDKFTTERMKNKRNGRLYIDYVQHGKDKTIIAPYSPRKTMEGTVATPLFWEEVDSDLDPTIFTIDTVVERVKQYGCPFGEFEKARVKQNMKNLLNMVHNS</sequence>
<organism evidence="24 25">
    <name type="scientific">Oceanobacillus luteolus</name>
    <dbReference type="NCBI Taxonomy" id="1274358"/>
    <lineage>
        <taxon>Bacteria</taxon>
        <taxon>Bacillati</taxon>
        <taxon>Bacillota</taxon>
        <taxon>Bacilli</taxon>
        <taxon>Bacillales</taxon>
        <taxon>Bacillaceae</taxon>
        <taxon>Oceanobacillus</taxon>
    </lineage>
</organism>
<feature type="domain" description="ATP-dependent DNA ligase family profile" evidence="23">
    <location>
        <begin position="116"/>
        <end position="213"/>
    </location>
</feature>
<dbReference type="Pfam" id="PF21686">
    <property type="entry name" value="LigD_Prim-Pol"/>
    <property type="match status" value="1"/>
</dbReference>
<evidence type="ECO:0000256" key="18">
    <source>
        <dbReference type="ARBA" id="ARBA00023268"/>
    </source>
</evidence>
<evidence type="ECO:0000256" key="8">
    <source>
        <dbReference type="ARBA" id="ARBA00022741"/>
    </source>
</evidence>
<dbReference type="InterPro" id="IPR014145">
    <property type="entry name" value="LigD_pol_dom"/>
</dbReference>
<dbReference type="PANTHER" id="PTHR42705">
    <property type="entry name" value="BIFUNCTIONAL NON-HOMOLOGOUS END JOINING PROTEIN LIGD"/>
    <property type="match status" value="1"/>
</dbReference>
<evidence type="ECO:0000256" key="5">
    <source>
        <dbReference type="ARBA" id="ARBA00022695"/>
    </source>
</evidence>
<gene>
    <name evidence="24" type="ORF">ACFSBH_17115</name>
</gene>
<evidence type="ECO:0000313" key="25">
    <source>
        <dbReference type="Proteomes" id="UP001597221"/>
    </source>
</evidence>
<dbReference type="InterPro" id="IPR014143">
    <property type="entry name" value="NHEJ_ligase_prk"/>
</dbReference>
<dbReference type="RefSeq" id="WP_379598758.1">
    <property type="nucleotide sequence ID" value="NZ_JBHUDE010000154.1"/>
</dbReference>
<dbReference type="InterPro" id="IPR012310">
    <property type="entry name" value="DNA_ligase_ATP-dep_cent"/>
</dbReference>
<dbReference type="SUPFAM" id="SSF56747">
    <property type="entry name" value="Prim-pol domain"/>
    <property type="match status" value="1"/>
</dbReference>
<protein>
    <recommendedName>
        <fullName evidence="2">DNA ligase (ATP)</fullName>
        <ecNumber evidence="2">6.5.1.1</ecNumber>
    </recommendedName>
    <alternativeName>
        <fullName evidence="19">NHEJ DNA polymerase</fullName>
    </alternativeName>
</protein>
<evidence type="ECO:0000256" key="19">
    <source>
        <dbReference type="ARBA" id="ARBA00029943"/>
    </source>
</evidence>
<dbReference type="SUPFAM" id="SSF56091">
    <property type="entry name" value="DNA ligase/mRNA capping enzyme, catalytic domain"/>
    <property type="match status" value="1"/>
</dbReference>
<keyword evidence="6" id="KW-0540">Nuclease</keyword>
<evidence type="ECO:0000256" key="15">
    <source>
        <dbReference type="ARBA" id="ARBA00023172"/>
    </source>
</evidence>
<evidence type="ECO:0000256" key="2">
    <source>
        <dbReference type="ARBA" id="ARBA00012727"/>
    </source>
</evidence>
<keyword evidence="25" id="KW-1185">Reference proteome</keyword>
<evidence type="ECO:0000256" key="22">
    <source>
        <dbReference type="ARBA" id="ARBA00049990"/>
    </source>
</evidence>
<dbReference type="NCBIfam" id="TIGR02778">
    <property type="entry name" value="ligD_pol"/>
    <property type="match status" value="1"/>
</dbReference>
<evidence type="ECO:0000313" key="24">
    <source>
        <dbReference type="EMBL" id="MFD1609340.1"/>
    </source>
</evidence>
<dbReference type="NCBIfam" id="NF007211">
    <property type="entry name" value="PRK09633.1"/>
    <property type="match status" value="1"/>
</dbReference>
<evidence type="ECO:0000256" key="21">
    <source>
        <dbReference type="ARBA" id="ARBA00049981"/>
    </source>
</evidence>
<keyword evidence="12" id="KW-0067">ATP-binding</keyword>
<evidence type="ECO:0000256" key="20">
    <source>
        <dbReference type="ARBA" id="ARBA00034003"/>
    </source>
</evidence>
<dbReference type="InterPro" id="IPR052171">
    <property type="entry name" value="NHEJ_LigD"/>
</dbReference>
<dbReference type="GO" id="GO:0003910">
    <property type="term" value="F:DNA ligase (ATP) activity"/>
    <property type="evidence" value="ECO:0007669"/>
    <property type="project" value="UniProtKB-EC"/>
</dbReference>
<dbReference type="Pfam" id="PF01068">
    <property type="entry name" value="DNA_ligase_A_M"/>
    <property type="match status" value="1"/>
</dbReference>
<evidence type="ECO:0000259" key="23">
    <source>
        <dbReference type="PROSITE" id="PS50160"/>
    </source>
</evidence>
<dbReference type="CDD" id="cd07906">
    <property type="entry name" value="Adenylation_DNA_ligase_LigD_LigC"/>
    <property type="match status" value="1"/>
</dbReference>
<dbReference type="EMBL" id="JBHUDE010000154">
    <property type="protein sequence ID" value="MFD1609340.1"/>
    <property type="molecule type" value="Genomic_DNA"/>
</dbReference>
<keyword evidence="16" id="KW-0234">DNA repair</keyword>
<keyword evidence="3 24" id="KW-0436">Ligase</keyword>
<keyword evidence="7" id="KW-0479">Metal-binding</keyword>
<keyword evidence="14" id="KW-0238">DNA-binding</keyword>
<keyword evidence="5" id="KW-0548">Nucleotidyltransferase</keyword>
<evidence type="ECO:0000256" key="9">
    <source>
        <dbReference type="ARBA" id="ARBA00022763"/>
    </source>
</evidence>
<evidence type="ECO:0000256" key="11">
    <source>
        <dbReference type="ARBA" id="ARBA00022839"/>
    </source>
</evidence>
<dbReference type="Gene3D" id="3.90.920.10">
    <property type="entry name" value="DNA primase, PRIM domain"/>
    <property type="match status" value="1"/>
</dbReference>
<evidence type="ECO:0000256" key="6">
    <source>
        <dbReference type="ARBA" id="ARBA00022722"/>
    </source>
</evidence>
<comment type="similarity">
    <text evidence="22">In the N-terminal section; belongs to the LigD polymerase family.</text>
</comment>
<comment type="caution">
    <text evidence="24">The sequence shown here is derived from an EMBL/GenBank/DDBJ whole genome shotgun (WGS) entry which is preliminary data.</text>
</comment>
<keyword evidence="15" id="KW-0233">DNA recombination</keyword>
<evidence type="ECO:0000256" key="12">
    <source>
        <dbReference type="ARBA" id="ARBA00022840"/>
    </source>
</evidence>
<evidence type="ECO:0000256" key="17">
    <source>
        <dbReference type="ARBA" id="ARBA00023211"/>
    </source>
</evidence>
<comment type="cofactor">
    <cofactor evidence="1">
        <name>Mn(2+)</name>
        <dbReference type="ChEBI" id="CHEBI:29035"/>
    </cofactor>
</comment>
<dbReference type="NCBIfam" id="TIGR02776">
    <property type="entry name" value="NHEJ_ligase_prk"/>
    <property type="match status" value="1"/>
</dbReference>
<evidence type="ECO:0000256" key="4">
    <source>
        <dbReference type="ARBA" id="ARBA00022679"/>
    </source>
</evidence>
<comment type="similarity">
    <text evidence="21">In the C-terminal section; belongs to the ATP-dependent DNA ligase family.</text>
</comment>
<keyword evidence="18" id="KW-0511">Multifunctional enzyme</keyword>
<name>A0ABW4HVL5_9BACI</name>
<dbReference type="Proteomes" id="UP001597221">
    <property type="component" value="Unassembled WGS sequence"/>
</dbReference>
<accession>A0ABW4HVL5</accession>
<proteinExistence type="inferred from homology"/>
<keyword evidence="13" id="KW-0239">DNA-directed DNA polymerase</keyword>
<keyword evidence="4" id="KW-0808">Transferase</keyword>
<keyword evidence="8" id="KW-0547">Nucleotide-binding</keyword>
<reference evidence="25" key="1">
    <citation type="journal article" date="2019" name="Int. J. Syst. Evol. Microbiol.">
        <title>The Global Catalogue of Microorganisms (GCM) 10K type strain sequencing project: providing services to taxonomists for standard genome sequencing and annotation.</title>
        <authorList>
            <consortium name="The Broad Institute Genomics Platform"/>
            <consortium name="The Broad Institute Genome Sequencing Center for Infectious Disease"/>
            <person name="Wu L."/>
            <person name="Ma J."/>
        </authorList>
    </citation>
    <scope>NUCLEOTIDE SEQUENCE [LARGE SCALE GENOMIC DNA]</scope>
    <source>
        <strain evidence="25">CGMCC 1.12376</strain>
    </source>
</reference>
<evidence type="ECO:0000256" key="14">
    <source>
        <dbReference type="ARBA" id="ARBA00023125"/>
    </source>
</evidence>
<evidence type="ECO:0000256" key="1">
    <source>
        <dbReference type="ARBA" id="ARBA00001936"/>
    </source>
</evidence>
<evidence type="ECO:0000256" key="7">
    <source>
        <dbReference type="ARBA" id="ARBA00022723"/>
    </source>
</evidence>
<evidence type="ECO:0000256" key="13">
    <source>
        <dbReference type="ARBA" id="ARBA00022932"/>
    </source>
</evidence>
<evidence type="ECO:0000256" key="16">
    <source>
        <dbReference type="ARBA" id="ARBA00023204"/>
    </source>
</evidence>
<keyword evidence="17" id="KW-0464">Manganese</keyword>
<dbReference type="NCBIfam" id="TIGR02779">
    <property type="entry name" value="NHEJ_ligase_lig"/>
    <property type="match status" value="1"/>
</dbReference>
<keyword evidence="10" id="KW-0378">Hydrolase</keyword>
<dbReference type="PROSITE" id="PS50160">
    <property type="entry name" value="DNA_LIGASE_A3"/>
    <property type="match status" value="1"/>
</dbReference>
<keyword evidence="11" id="KW-0269">Exonuclease</keyword>
<dbReference type="Gene3D" id="3.30.470.30">
    <property type="entry name" value="DNA ligase/mRNA capping enzyme"/>
    <property type="match status" value="1"/>
</dbReference>
<comment type="catalytic activity">
    <reaction evidence="20">
        <text>ATP + (deoxyribonucleotide)n-3'-hydroxyl + 5'-phospho-(deoxyribonucleotide)m = (deoxyribonucleotide)n+m + AMP + diphosphate.</text>
        <dbReference type="EC" id="6.5.1.1"/>
    </reaction>
</comment>
<evidence type="ECO:0000256" key="10">
    <source>
        <dbReference type="ARBA" id="ARBA00022801"/>
    </source>
</evidence>
<keyword evidence="9" id="KW-0227">DNA damage</keyword>